<organism evidence="7 8">
    <name type="scientific">Mucilaginibacter pedocola</name>
    <dbReference type="NCBI Taxonomy" id="1792845"/>
    <lineage>
        <taxon>Bacteria</taxon>
        <taxon>Pseudomonadati</taxon>
        <taxon>Bacteroidota</taxon>
        <taxon>Sphingobacteriia</taxon>
        <taxon>Sphingobacteriales</taxon>
        <taxon>Sphingobacteriaceae</taxon>
        <taxon>Mucilaginibacter</taxon>
    </lineage>
</organism>
<evidence type="ECO:0000256" key="2">
    <source>
        <dbReference type="ARBA" id="ARBA00022935"/>
    </source>
</evidence>
<evidence type="ECO:0000313" key="7">
    <source>
        <dbReference type="EMBL" id="OOQ58775.1"/>
    </source>
</evidence>
<dbReference type="PANTHER" id="PTHR38464">
    <property type="entry name" value="L-ARABINOSE ISOMERASE"/>
    <property type="match status" value="1"/>
</dbReference>
<dbReference type="AlphaFoldDB" id="A0A1S9PCT6"/>
<keyword evidence="1" id="KW-0479">Metal-binding</keyword>
<dbReference type="EMBL" id="MBTF01000023">
    <property type="protein sequence ID" value="OOQ58775.1"/>
    <property type="molecule type" value="Genomic_DNA"/>
</dbReference>
<dbReference type="InterPro" id="IPR003762">
    <property type="entry name" value="Lara_isomerase"/>
</dbReference>
<sequence>MQQNVKIGLFGIGLQAYWEQFPGLEERLKGYVGQVAGKMQQFSAEIVNLGLVDTPAAAFEAGDRFKVEDVDLIFLYVTTYALSSTVLPAVRKAKVPVVILNLTPLKSIDYASFNNLNDRTTMTGEWLAHCSACPVPEIANVFKRSGIPFYQITGMLENDPHVWAEVEEWIDAARVKRTMYYNRLGVMGNYYNGMLDIYTDLTLQCAVFGGHIEIVEVDELSGIREAVTDGQIAEKLEEINNRFDVQPDCSAEELERAAKTAVALDVMVAKYQLGSLAYYHRGAGNPANANTMSSVILGNSLLTGHNVPVAGEYEIKNVQAMKIIDTLGAGGSFTEYYAMDYEDDVVLMGHDGPCHPRIAEGKIKVKPLLVYHGKIGNGLSVEMSVLHGPVTLLSVVETGKGSLCFLVAEGESVPGPILEIGNTNSRYKFSIGARNFVENWNQHGPAHHCAIGKGNLASRIKKLGSMLGIETIQVC</sequence>
<name>A0A1S9PCT6_9SPHI</name>
<evidence type="ECO:0000259" key="6">
    <source>
        <dbReference type="Pfam" id="PF11762"/>
    </source>
</evidence>
<dbReference type="InterPro" id="IPR009015">
    <property type="entry name" value="Fucose_isomerase_N/cen_sf"/>
</dbReference>
<feature type="domain" description="L-arabinose isomerase C-terminal" evidence="6">
    <location>
        <begin position="331"/>
        <end position="470"/>
    </location>
</feature>
<keyword evidence="5" id="KW-0119">Carbohydrate metabolism</keyword>
<dbReference type="CDD" id="cd00578">
    <property type="entry name" value="L-fuc_L-ara-isomerases"/>
    <property type="match status" value="1"/>
</dbReference>
<keyword evidence="8" id="KW-1185">Reference proteome</keyword>
<gene>
    <name evidence="7" type="ORF">BC343_08975</name>
</gene>
<protein>
    <submittedName>
        <fullName evidence="7">Arabinose isomerase</fullName>
    </submittedName>
</protein>
<dbReference type="OrthoDB" id="3194672at2"/>
<dbReference type="InterPro" id="IPR004216">
    <property type="entry name" value="Fuc/Ara_isomerase_C"/>
</dbReference>
<keyword evidence="2" id="KW-0054">Arabinose catabolism</keyword>
<dbReference type="GO" id="GO:0005829">
    <property type="term" value="C:cytosol"/>
    <property type="evidence" value="ECO:0007669"/>
    <property type="project" value="TreeGrafter"/>
</dbReference>
<evidence type="ECO:0000256" key="3">
    <source>
        <dbReference type="ARBA" id="ARBA00023211"/>
    </source>
</evidence>
<comment type="caution">
    <text evidence="7">The sequence shown here is derived from an EMBL/GenBank/DDBJ whole genome shotgun (WGS) entry which is preliminary data.</text>
</comment>
<dbReference type="RefSeq" id="WP_078349485.1">
    <property type="nucleotide sequence ID" value="NZ_MBTF01000023.1"/>
</dbReference>
<dbReference type="GO" id="GO:0019569">
    <property type="term" value="P:L-arabinose catabolic process to D-xylulose 5-phosphate"/>
    <property type="evidence" value="ECO:0007669"/>
    <property type="project" value="TreeGrafter"/>
</dbReference>
<evidence type="ECO:0000256" key="1">
    <source>
        <dbReference type="ARBA" id="ARBA00022723"/>
    </source>
</evidence>
<proteinExistence type="predicted"/>
<accession>A0A1S9PCT6</accession>
<dbReference type="SUPFAM" id="SSF53743">
    <property type="entry name" value="FucI/AraA N-terminal and middle domains"/>
    <property type="match status" value="1"/>
</dbReference>
<evidence type="ECO:0000256" key="4">
    <source>
        <dbReference type="ARBA" id="ARBA00023235"/>
    </source>
</evidence>
<reference evidence="7 8" key="1">
    <citation type="submission" date="2016-07" db="EMBL/GenBank/DDBJ databases">
        <title>Genomic analysis of zinc-resistant bacterium Mucilaginibacter pedocola TBZ30.</title>
        <authorList>
            <person name="Huang J."/>
            <person name="Tang J."/>
        </authorList>
    </citation>
    <scope>NUCLEOTIDE SEQUENCE [LARGE SCALE GENOMIC DNA]</scope>
    <source>
        <strain evidence="7 8">TBZ30</strain>
    </source>
</reference>
<dbReference type="GO" id="GO:0008733">
    <property type="term" value="F:L-arabinose isomerase activity"/>
    <property type="evidence" value="ECO:0007669"/>
    <property type="project" value="InterPro"/>
</dbReference>
<evidence type="ECO:0000256" key="5">
    <source>
        <dbReference type="ARBA" id="ARBA00023277"/>
    </source>
</evidence>
<dbReference type="Pfam" id="PF11762">
    <property type="entry name" value="Arabinose_Iso_C"/>
    <property type="match status" value="1"/>
</dbReference>
<dbReference type="Proteomes" id="UP000189739">
    <property type="component" value="Unassembled WGS sequence"/>
</dbReference>
<dbReference type="InterPro" id="IPR024664">
    <property type="entry name" value="Ara_Isoase_C"/>
</dbReference>
<dbReference type="GO" id="GO:0046872">
    <property type="term" value="F:metal ion binding"/>
    <property type="evidence" value="ECO:0007669"/>
    <property type="project" value="UniProtKB-KW"/>
</dbReference>
<keyword evidence="4 7" id="KW-0413">Isomerase</keyword>
<evidence type="ECO:0000313" key="8">
    <source>
        <dbReference type="Proteomes" id="UP000189739"/>
    </source>
</evidence>
<dbReference type="SUPFAM" id="SSF50443">
    <property type="entry name" value="FucI/AraA C-terminal domain-like"/>
    <property type="match status" value="1"/>
</dbReference>
<dbReference type="STRING" id="1792845.BC343_08975"/>
<dbReference type="PANTHER" id="PTHR38464:SF1">
    <property type="entry name" value="L-ARABINOSE ISOMERASE"/>
    <property type="match status" value="1"/>
</dbReference>
<keyword evidence="3" id="KW-0464">Manganese</keyword>